<evidence type="ECO:0000256" key="1">
    <source>
        <dbReference type="SAM" id="Coils"/>
    </source>
</evidence>
<dbReference type="Proteomes" id="UP000280685">
    <property type="component" value="Chromosome 6"/>
</dbReference>
<evidence type="ECO:0000313" key="4">
    <source>
        <dbReference type="Proteomes" id="UP000280685"/>
    </source>
</evidence>
<feature type="region of interest" description="Disordered" evidence="2">
    <location>
        <begin position="667"/>
        <end position="690"/>
    </location>
</feature>
<sequence length="690" mass="76988">MSTKGADGVEEALKHLAAILAEKTRFKMHLELLKKSQAQRNKEYEKAKRNAASFASVPDLQKEYRDKSDKEIKDVEHHLRKLHSMEQNAITFFINCLTSFPNQTGLQAHALAQSQASTEEFEAALAALTKTVKQQQESLKRQEEGWKEHGEAVATQIAQAEENLKSRDETTKDMIAKLEAKFEARFQQLEEGKKQELEAQNRKFEEVQAKSQAMEIAFSNLSQKCQTLEQALSRQAKTLEESAQIVASHTKILDDHSNNLAEHSGEFNTHSEKLAVHTQTLAAQEGALSQQRQALAQQSEAQANQSQELANQVQKLDTVAESWRNELDMRLVTITKTWQHQLEGRLEKSNASLLHQQNLTGDMFDIRTGLMTVIDKVNKMETRFSGIDDTLGSVGNKTNKMEERLSNIDVDTLDAMGDITVQFPNLEEKVKGLEGKVKALEGNVKNFQTEVSKVQRQRFESPTMVTTPTTVEAPLAGSAGVSKQVFSATMQAITAKFGDLINAVKNDFTALEDRVQSLEAKAPLKQETLDNPDMRSDIARLDLALTNLKSEATHNKVQINSLTETANKLAKNHQVVEDTLKSNIGSLTMSISTLDDRFNNLTTKSLFDHMVSYISTLYPEPAQIKTDIRHLFDLVKTLQAGLQDCQGKVEKVDDMAKALDSDYHTNVKKRRIDSSPNMAGLNGVPKGVAS</sequence>
<keyword evidence="4" id="KW-1185">Reference proteome</keyword>
<feature type="coiled-coil region" evidence="1">
    <location>
        <begin position="296"/>
        <end position="326"/>
    </location>
</feature>
<name>A0ABY6SGI6_PODCO</name>
<reference evidence="3" key="1">
    <citation type="submission" date="2018-02" db="EMBL/GenBank/DDBJ databases">
        <authorList>
            <person name="Silar P."/>
        </authorList>
    </citation>
    <scope>NUCLEOTIDE SEQUENCE [LARGE SCALE GENOMIC DNA]</scope>
    <source>
        <strain evidence="3">T</strain>
    </source>
</reference>
<evidence type="ECO:0000313" key="3">
    <source>
        <dbReference type="EMBL" id="VBB83802.1"/>
    </source>
</evidence>
<feature type="coiled-coil region" evidence="1">
    <location>
        <begin position="423"/>
        <end position="457"/>
    </location>
</feature>
<accession>A0ABY6SGI6</accession>
<proteinExistence type="predicted"/>
<dbReference type="Gene3D" id="1.10.287.1490">
    <property type="match status" value="1"/>
</dbReference>
<organism evidence="3 4">
    <name type="scientific">Podospora comata</name>
    <dbReference type="NCBI Taxonomy" id="48703"/>
    <lineage>
        <taxon>Eukaryota</taxon>
        <taxon>Fungi</taxon>
        <taxon>Dikarya</taxon>
        <taxon>Ascomycota</taxon>
        <taxon>Pezizomycotina</taxon>
        <taxon>Sordariomycetes</taxon>
        <taxon>Sordariomycetidae</taxon>
        <taxon>Sordariales</taxon>
        <taxon>Podosporaceae</taxon>
        <taxon>Podospora</taxon>
    </lineage>
</organism>
<feature type="coiled-coil region" evidence="1">
    <location>
        <begin position="187"/>
        <end position="217"/>
    </location>
</feature>
<dbReference type="EMBL" id="LR026969">
    <property type="protein sequence ID" value="VBB83802.1"/>
    <property type="molecule type" value="Genomic_DNA"/>
</dbReference>
<gene>
    <name evidence="3" type="ORF">PODCO_605680</name>
</gene>
<protein>
    <submittedName>
        <fullName evidence="3">Uncharacterized protein</fullName>
    </submittedName>
</protein>
<evidence type="ECO:0000256" key="2">
    <source>
        <dbReference type="SAM" id="MobiDB-lite"/>
    </source>
</evidence>
<feature type="coiled-coil region" evidence="1">
    <location>
        <begin position="118"/>
        <end position="145"/>
    </location>
</feature>
<keyword evidence="1" id="KW-0175">Coiled coil</keyword>